<protein>
    <submittedName>
        <fullName evidence="2">Uncharacterized conserved protein, DUF2249 family</fullName>
    </submittedName>
</protein>
<dbReference type="EMBL" id="OCNJ01000007">
    <property type="protein sequence ID" value="SOD97916.1"/>
    <property type="molecule type" value="Genomic_DNA"/>
</dbReference>
<name>A0A286GRW5_9PROT</name>
<organism evidence="2 3">
    <name type="scientific">Caenispirillum bisanense</name>
    <dbReference type="NCBI Taxonomy" id="414052"/>
    <lineage>
        <taxon>Bacteria</taxon>
        <taxon>Pseudomonadati</taxon>
        <taxon>Pseudomonadota</taxon>
        <taxon>Alphaproteobacteria</taxon>
        <taxon>Rhodospirillales</taxon>
        <taxon>Novispirillaceae</taxon>
        <taxon>Caenispirillum</taxon>
    </lineage>
</organism>
<dbReference type="Proteomes" id="UP000219621">
    <property type="component" value="Unassembled WGS sequence"/>
</dbReference>
<dbReference type="AlphaFoldDB" id="A0A286GRW5"/>
<dbReference type="RefSeq" id="WP_097280232.1">
    <property type="nucleotide sequence ID" value="NZ_OCNJ01000007.1"/>
</dbReference>
<proteinExistence type="predicted"/>
<reference evidence="3" key="1">
    <citation type="submission" date="2017-09" db="EMBL/GenBank/DDBJ databases">
        <authorList>
            <person name="Varghese N."/>
            <person name="Submissions S."/>
        </authorList>
    </citation>
    <scope>NUCLEOTIDE SEQUENCE [LARGE SCALE GENOMIC DNA]</scope>
    <source>
        <strain evidence="3">USBA 140</strain>
    </source>
</reference>
<evidence type="ECO:0000313" key="2">
    <source>
        <dbReference type="EMBL" id="SOD97916.1"/>
    </source>
</evidence>
<feature type="domain" description="DUF2249" evidence="1">
    <location>
        <begin position="5"/>
        <end position="74"/>
    </location>
</feature>
<evidence type="ECO:0000313" key="3">
    <source>
        <dbReference type="Proteomes" id="UP000219621"/>
    </source>
</evidence>
<dbReference type="Pfam" id="PF10006">
    <property type="entry name" value="DUF2249"/>
    <property type="match status" value="1"/>
</dbReference>
<gene>
    <name evidence="2" type="ORF">SAMN05421508_107126</name>
</gene>
<evidence type="ECO:0000259" key="1">
    <source>
        <dbReference type="Pfam" id="PF10006"/>
    </source>
</evidence>
<dbReference type="OrthoDB" id="8451629at2"/>
<keyword evidence="3" id="KW-1185">Reference proteome</keyword>
<dbReference type="InterPro" id="IPR018720">
    <property type="entry name" value="DUF2249"/>
</dbReference>
<sequence>MSDIVIDVAALAPWDRHHAIFDSFGRLPVGGALRLDVDHDPVPLHRQFEALHDGEFAWAYLAQGPEQWQVRIEKLRGKDHCCGCCGG</sequence>
<accession>A0A286GRW5</accession>